<name>A0ABN7SCZ8_OIKDI</name>
<keyword evidence="8" id="KW-0106">Calcium</keyword>
<reference evidence="17 18" key="1">
    <citation type="submission" date="2021-04" db="EMBL/GenBank/DDBJ databases">
        <authorList>
            <person name="Bliznina A."/>
        </authorList>
    </citation>
    <scope>NUCLEOTIDE SEQUENCE [LARGE SCALE GENOMIC DNA]</scope>
</reference>
<comment type="similarity">
    <text evidence="2">Belongs to the transient receptor (TC 1.A.4) family. LTrpC subfamily. TRPM2 sub-subfamily.</text>
</comment>
<evidence type="ECO:0000259" key="14">
    <source>
        <dbReference type="Pfam" id="PF00520"/>
    </source>
</evidence>
<keyword evidence="6" id="KW-0107">Calcium channel</keyword>
<evidence type="ECO:0000313" key="18">
    <source>
        <dbReference type="Proteomes" id="UP001158576"/>
    </source>
</evidence>
<evidence type="ECO:0000256" key="6">
    <source>
        <dbReference type="ARBA" id="ARBA00022673"/>
    </source>
</evidence>
<evidence type="ECO:0000256" key="9">
    <source>
        <dbReference type="ARBA" id="ARBA00022989"/>
    </source>
</evidence>
<keyword evidence="12" id="KW-0407">Ion channel</keyword>
<evidence type="ECO:0000256" key="11">
    <source>
        <dbReference type="ARBA" id="ARBA00023136"/>
    </source>
</evidence>
<evidence type="ECO:0000256" key="4">
    <source>
        <dbReference type="ARBA" id="ARBA00022475"/>
    </source>
</evidence>
<dbReference type="PANTHER" id="PTHR13800:SF12">
    <property type="entry name" value="TRANSIENT RECEPTOR POTENTIAL CATION CHANNEL SUBFAMILY M MEMBER-LIKE 2"/>
    <property type="match status" value="1"/>
</dbReference>
<evidence type="ECO:0000313" key="17">
    <source>
        <dbReference type="EMBL" id="CAG5098229.1"/>
    </source>
</evidence>
<dbReference type="Pfam" id="PF25508">
    <property type="entry name" value="TRPM2"/>
    <property type="match status" value="1"/>
</dbReference>
<dbReference type="Pfam" id="PF00520">
    <property type="entry name" value="Ion_trans"/>
    <property type="match status" value="1"/>
</dbReference>
<feature type="domain" description="TRPM-like" evidence="16">
    <location>
        <begin position="421"/>
        <end position="683"/>
    </location>
</feature>
<evidence type="ECO:0000256" key="8">
    <source>
        <dbReference type="ARBA" id="ARBA00022837"/>
    </source>
</evidence>
<evidence type="ECO:0000256" key="1">
    <source>
        <dbReference type="ARBA" id="ARBA00004651"/>
    </source>
</evidence>
<dbReference type="InterPro" id="IPR015797">
    <property type="entry name" value="NUDIX_hydrolase-like_dom_sf"/>
</dbReference>
<keyword evidence="7 13" id="KW-0812">Transmembrane</keyword>
<dbReference type="InterPro" id="IPR005821">
    <property type="entry name" value="Ion_trans_dom"/>
</dbReference>
<dbReference type="Proteomes" id="UP001158576">
    <property type="component" value="Chromosome XSR"/>
</dbReference>
<dbReference type="CDD" id="cd03670">
    <property type="entry name" value="NUDIX_ADPRase_Nudt9"/>
    <property type="match status" value="1"/>
</dbReference>
<dbReference type="PANTHER" id="PTHR13800">
    <property type="entry name" value="TRANSIENT RECEPTOR POTENTIAL CATION CHANNEL, SUBFAMILY M, MEMBER 6"/>
    <property type="match status" value="1"/>
</dbReference>
<dbReference type="InterPro" id="IPR057366">
    <property type="entry name" value="TRPM-like"/>
</dbReference>
<keyword evidence="9 13" id="KW-1133">Transmembrane helix</keyword>
<evidence type="ECO:0000259" key="15">
    <source>
        <dbReference type="Pfam" id="PF18139"/>
    </source>
</evidence>
<organism evidence="17 18">
    <name type="scientific">Oikopleura dioica</name>
    <name type="common">Tunicate</name>
    <dbReference type="NCBI Taxonomy" id="34765"/>
    <lineage>
        <taxon>Eukaryota</taxon>
        <taxon>Metazoa</taxon>
        <taxon>Chordata</taxon>
        <taxon>Tunicata</taxon>
        <taxon>Appendicularia</taxon>
        <taxon>Copelata</taxon>
        <taxon>Oikopleuridae</taxon>
        <taxon>Oikopleura</taxon>
    </lineage>
</organism>
<keyword evidence="3" id="KW-0813">Transport</keyword>
<dbReference type="Pfam" id="PF18139">
    <property type="entry name" value="LSDAT_euk"/>
    <property type="match status" value="1"/>
</dbReference>
<evidence type="ECO:0000256" key="12">
    <source>
        <dbReference type="ARBA" id="ARBA00023303"/>
    </source>
</evidence>
<evidence type="ECO:0000256" key="13">
    <source>
        <dbReference type="SAM" id="Phobius"/>
    </source>
</evidence>
<dbReference type="InterPro" id="IPR041491">
    <property type="entry name" value="TRPM_SLOG"/>
</dbReference>
<gene>
    <name evidence="17" type="ORF">OKIOD_LOCUS7039</name>
</gene>
<keyword evidence="18" id="KW-1185">Reference proteome</keyword>
<evidence type="ECO:0000256" key="2">
    <source>
        <dbReference type="ARBA" id="ARBA00009501"/>
    </source>
</evidence>
<evidence type="ECO:0000256" key="3">
    <source>
        <dbReference type="ARBA" id="ARBA00022448"/>
    </source>
</evidence>
<feature type="transmembrane region" description="Helical" evidence="13">
    <location>
        <begin position="904"/>
        <end position="924"/>
    </location>
</feature>
<keyword evidence="4" id="KW-1003">Cell membrane</keyword>
<feature type="domain" description="TRPM SLOG" evidence="15">
    <location>
        <begin position="66"/>
        <end position="324"/>
    </location>
</feature>
<feature type="transmembrane region" description="Helical" evidence="13">
    <location>
        <begin position="1038"/>
        <end position="1062"/>
    </location>
</feature>
<dbReference type="InterPro" id="IPR050927">
    <property type="entry name" value="TRPM"/>
</dbReference>
<comment type="subcellular location">
    <subcellularLocation>
        <location evidence="1">Cell membrane</location>
        <topology evidence="1">Multi-pass membrane protein</topology>
    </subcellularLocation>
</comment>
<feature type="transmembrane region" description="Helical" evidence="13">
    <location>
        <begin position="994"/>
        <end position="1017"/>
    </location>
</feature>
<dbReference type="SUPFAM" id="SSF55811">
    <property type="entry name" value="Nudix"/>
    <property type="match status" value="1"/>
</dbReference>
<keyword evidence="5" id="KW-0109">Calcium transport</keyword>
<feature type="transmembrane region" description="Helical" evidence="13">
    <location>
        <begin position="864"/>
        <end position="883"/>
    </location>
</feature>
<protein>
    <submittedName>
        <fullName evidence="17">Oidioi.mRNA.OKI2018_I69.XSR.g15481.t1.cds</fullName>
    </submittedName>
</protein>
<feature type="domain" description="Ion transport" evidence="14">
    <location>
        <begin position="758"/>
        <end position="1023"/>
    </location>
</feature>
<evidence type="ECO:0000256" key="5">
    <source>
        <dbReference type="ARBA" id="ARBA00022568"/>
    </source>
</evidence>
<feature type="transmembrane region" description="Helical" evidence="13">
    <location>
        <begin position="707"/>
        <end position="731"/>
    </location>
</feature>
<feature type="transmembrane region" description="Helical" evidence="13">
    <location>
        <begin position="752"/>
        <end position="775"/>
    </location>
</feature>
<dbReference type="Gene3D" id="3.90.79.10">
    <property type="entry name" value="Nucleoside Triphosphate Pyrophosphohydrolase"/>
    <property type="match status" value="1"/>
</dbReference>
<evidence type="ECO:0000259" key="16">
    <source>
        <dbReference type="Pfam" id="PF25508"/>
    </source>
</evidence>
<keyword evidence="11 13" id="KW-0472">Membrane</keyword>
<dbReference type="Pfam" id="PF25969">
    <property type="entry name" value="NUDT9_N"/>
    <property type="match status" value="1"/>
</dbReference>
<accession>A0ABN7SCZ8</accession>
<proteinExistence type="inferred from homology"/>
<keyword evidence="10" id="KW-0406">Ion transport</keyword>
<evidence type="ECO:0000256" key="7">
    <source>
        <dbReference type="ARBA" id="ARBA00022692"/>
    </source>
</evidence>
<evidence type="ECO:0000256" key="10">
    <source>
        <dbReference type="ARBA" id="ARBA00023065"/>
    </source>
</evidence>
<sequence length="1493" mass="173037">MRFQRQYSNRNGGPRTFIEEIQKKEQDVRKIRQEDSNEALRWYKNFKSGRKAFGRVVFKGDSQQFAHFALLGHDSKMSRVYNELLLKHWGIPRPTLLISVTGSAHLINGIQGSLLDAFRRGLYESAAHTGAWIVSGGLNVGVMKEVGKARRQYSSAYSDSVPVIGIMNMNEIPDNHLLDLNPVNSLKPIEINTNKAEQRKPGVHALDPNHKFLLAVEGEDKGEKLDSWSTFEFRRAFGTYINAEGGGAGSKNVQTISVVFNGKLGTLLAVKEMLCESIPCVVVAESGGVADLIRLGIEFLVEKGARDESVLNSESEMNEVYKALEKIDSQKVHEWLRKIDIKTKDSEETRQWEENLQIVLSQQDLIEVFYHNQRSTRLEHSILGALMNNLQKDDLIQQIKLCMRLNQIELAKDRIAKSTENIKDSEANELMMEALLGNRVDFVKLLVDSSYINISSFMTNKRLVEMYVKGLEQDFSSTGGRSFFYELCLKKNIVGEDYDKFNRWIKSLTEFNNNNNGSNVLDFKRTSAMPRKLFLFDNLAYCESKLLGKAWNSIYERRAVEYSILEDQCLDPFRDLFLWCLIFKRVEMARVIWSNSSEGLTFALAASVLSKRASKLDDRDTDVVQRYTQESHEYQQLAVDVFLESYKNDRSKSYKLLSRVQPSWGNSTCLELAVSGKCRDFVALVGVQELLSMIWRGNIHLDQPYRQVLICLALPFLPFLPARIITFDLSAKDEQISWRRKYLWTFQAPFSVFVYNIVFFFVYLFVFAAVILSRFCYDPHWLEWVLIAWTGTLVIEEARQIYYEPGKKDKLKTWFSDLYNKMDCLAYISFFIGVGVKFKDERSFHIQKDNCPSITDGDFFHGHILYSFSFITLCLRTMNFYSISRRLGPRVLMVTTMLKDMLEFIYILAIFILSYGIGSTAILYPNEWRVSEIIYNVLFTPCFQIFGEVFIGERTTYSFEDKPTDGDNCFVNITGLDDPERCPRQHFTVDIMNWVYMLMVNVLLINLLIALFSNTFEKIQANSQKIWKFYRYTYIREYYYRPPLAPPLIIIGHFYSGLRYLYNFFFGRQNSVKDNFNTVAQRLRRGKRPFRTYHLSTNSPLSETRLVVENQSYDETTQDELKIFESWATETVVRNREYVLEVDLESRLERLTEYMESCDTILRKQSDLQAKFQRAMENMQNYNRLNSGQITTNGIRRNSSLREMTGINEDSIDSLEKLNISTTGRWPKSRQKMYGNTSIRRFILPPNRYNWDVTFNDYKPREFTEESILKASWADPSDKKSLESLPFNEFSRESGINRKSHDGDFEIYDNLPRNRIGRTGISGRGELPNWGPNHAVDPIITRWRKGATSVLEWVAVQRNTGEWAIPGGMVRQFEFEAAEDDRVFVSGACISRIMEEKVFGKQDKATEEVLNKFFNYTDADVIHKGMVDDVRATDNAWMETIAIHFHDEEGVLDNLKLAKNSAVWAELRDQDLFGSHRKLLMLIADKFNANFMS</sequence>
<dbReference type="EMBL" id="OU015569">
    <property type="protein sequence ID" value="CAG5098229.1"/>
    <property type="molecule type" value="Genomic_DNA"/>
</dbReference>